<evidence type="ECO:0000313" key="3">
    <source>
        <dbReference type="Proteomes" id="UP001556367"/>
    </source>
</evidence>
<sequence length="245" mass="26280">MLSSYPADAPFDSPYGGHAKQMSEYSRPKYARCRSPSIMSASSSNSGSISVSFIVPKARPTLTLTNLSSATHDAMGAFTPTSPASASLRLFVSSSDKGASLFPPLPKRRRYAKHRPALSCDVPSTSKPESVFFDPSSIPSISRGLSEPSTPSSLLAPSPNSMLFEEVTTQPPSTKQPKHGLNPILASLEQKSRLCSRKMCCATCNKPGTNFPKCGRCGQAWCSRECRLPSGVKHVCGPPRITDRP</sequence>
<proteinExistence type="predicted"/>
<gene>
    <name evidence="2" type="ORF">HGRIS_006041</name>
</gene>
<dbReference type="EMBL" id="JASNQZ010000001">
    <property type="protein sequence ID" value="KAL0961052.1"/>
    <property type="molecule type" value="Genomic_DNA"/>
</dbReference>
<keyword evidence="3" id="KW-1185">Reference proteome</keyword>
<feature type="region of interest" description="Disordered" evidence="1">
    <location>
        <begin position="1"/>
        <end position="21"/>
    </location>
</feature>
<reference evidence="3" key="1">
    <citation type="submission" date="2024-06" db="EMBL/GenBank/DDBJ databases">
        <title>Multi-omics analyses provide insights into the biosynthesis of the anticancer antibiotic pleurotin in Hohenbuehelia grisea.</title>
        <authorList>
            <person name="Weaver J.A."/>
            <person name="Alberti F."/>
        </authorList>
    </citation>
    <scope>NUCLEOTIDE SEQUENCE [LARGE SCALE GENOMIC DNA]</scope>
    <source>
        <strain evidence="3">T-177</strain>
    </source>
</reference>
<evidence type="ECO:0000256" key="1">
    <source>
        <dbReference type="SAM" id="MobiDB-lite"/>
    </source>
</evidence>
<dbReference type="Proteomes" id="UP001556367">
    <property type="component" value="Unassembled WGS sequence"/>
</dbReference>
<organism evidence="2 3">
    <name type="scientific">Hohenbuehelia grisea</name>
    <dbReference type="NCBI Taxonomy" id="104357"/>
    <lineage>
        <taxon>Eukaryota</taxon>
        <taxon>Fungi</taxon>
        <taxon>Dikarya</taxon>
        <taxon>Basidiomycota</taxon>
        <taxon>Agaricomycotina</taxon>
        <taxon>Agaricomycetes</taxon>
        <taxon>Agaricomycetidae</taxon>
        <taxon>Agaricales</taxon>
        <taxon>Pleurotineae</taxon>
        <taxon>Pleurotaceae</taxon>
        <taxon>Hohenbuehelia</taxon>
    </lineage>
</organism>
<protein>
    <submittedName>
        <fullName evidence="2">Uncharacterized protein</fullName>
    </submittedName>
</protein>
<comment type="caution">
    <text evidence="2">The sequence shown here is derived from an EMBL/GenBank/DDBJ whole genome shotgun (WGS) entry which is preliminary data.</text>
</comment>
<name>A0ABR3K138_9AGAR</name>
<evidence type="ECO:0000313" key="2">
    <source>
        <dbReference type="EMBL" id="KAL0961052.1"/>
    </source>
</evidence>
<accession>A0ABR3K138</accession>